<evidence type="ECO:0000256" key="11">
    <source>
        <dbReference type="ARBA" id="ARBA00047944"/>
    </source>
</evidence>
<dbReference type="InterPro" id="IPR015947">
    <property type="entry name" value="PUA-like_sf"/>
</dbReference>
<proteinExistence type="inferred from homology"/>
<keyword evidence="9 12" id="KW-0949">S-adenosyl-L-methionine</keyword>
<reference evidence="15 16" key="1">
    <citation type="submission" date="2020-04" db="EMBL/GenBank/DDBJ databases">
        <authorList>
            <person name="De Canck E."/>
        </authorList>
    </citation>
    <scope>NUCLEOTIDE SEQUENCE [LARGE SCALE GENOMIC DNA]</scope>
    <source>
        <strain evidence="15 16">LMG 28138</strain>
    </source>
</reference>
<dbReference type="Pfam" id="PF04452">
    <property type="entry name" value="Methyltrans_RNA"/>
    <property type="match status" value="1"/>
</dbReference>
<dbReference type="SUPFAM" id="SSF88697">
    <property type="entry name" value="PUA domain-like"/>
    <property type="match status" value="1"/>
</dbReference>
<dbReference type="PANTHER" id="PTHR30027">
    <property type="entry name" value="RIBOSOMAL RNA SMALL SUBUNIT METHYLTRANSFERASE E"/>
    <property type="match status" value="1"/>
</dbReference>
<dbReference type="PIRSF" id="PIRSF015601">
    <property type="entry name" value="MTase_slr0722"/>
    <property type="match status" value="1"/>
</dbReference>
<sequence length="247" mass="26345">MPRFHIATPLQALASGATVELPEEVVRHLQVLRLQTGDAVTLFDGTGGEYPATLGEIGKRHAAALLGEHQAREVEPPYAVTLVQGIAGGDKMDWLIEKAIELGVRRVVPLVTVRSVVRLSGERAQRRAEHWRALACAACEQCGRNRVPQIDAPAPLDRWLDSKGMADGPLRLMLSPRAQGSLELLPEAAPAVPVELLIGPEGGLSADEETAALAAGYLPISLGSRILRTETAGLAMLAALATRWGGW</sequence>
<keyword evidence="7 12" id="KW-0489">Methyltransferase</keyword>
<evidence type="ECO:0000256" key="1">
    <source>
        <dbReference type="ARBA" id="ARBA00004496"/>
    </source>
</evidence>
<comment type="subcellular location">
    <subcellularLocation>
        <location evidence="1 12">Cytoplasm</location>
    </subcellularLocation>
</comment>
<evidence type="ECO:0000313" key="15">
    <source>
        <dbReference type="EMBL" id="CAB3777300.1"/>
    </source>
</evidence>
<evidence type="ECO:0000259" key="13">
    <source>
        <dbReference type="Pfam" id="PF04452"/>
    </source>
</evidence>
<accession>A0A6S7BZ41</accession>
<dbReference type="InterPro" id="IPR046886">
    <property type="entry name" value="RsmE_MTase_dom"/>
</dbReference>
<dbReference type="InterPro" id="IPR029028">
    <property type="entry name" value="Alpha/beta_knot_MTases"/>
</dbReference>
<evidence type="ECO:0000256" key="2">
    <source>
        <dbReference type="ARBA" id="ARBA00005528"/>
    </source>
</evidence>
<evidence type="ECO:0000256" key="9">
    <source>
        <dbReference type="ARBA" id="ARBA00022691"/>
    </source>
</evidence>
<dbReference type="GO" id="GO:0070042">
    <property type="term" value="F:rRNA (uridine-N3-)-methyltransferase activity"/>
    <property type="evidence" value="ECO:0007669"/>
    <property type="project" value="TreeGrafter"/>
</dbReference>
<keyword evidence="8 12" id="KW-0808">Transferase</keyword>
<evidence type="ECO:0000256" key="7">
    <source>
        <dbReference type="ARBA" id="ARBA00022603"/>
    </source>
</evidence>
<comment type="function">
    <text evidence="10 12">Specifically methylates the N3 position of the uracil ring of uridine 1498 (m3U1498) in 16S rRNA. Acts on the fully assembled 30S ribosomal subunit.</text>
</comment>
<evidence type="ECO:0000256" key="12">
    <source>
        <dbReference type="PIRNR" id="PIRNR015601"/>
    </source>
</evidence>
<dbReference type="NCBIfam" id="TIGR00046">
    <property type="entry name" value="RsmE family RNA methyltransferase"/>
    <property type="match status" value="1"/>
</dbReference>
<keyword evidence="6 12" id="KW-0698">rRNA processing</keyword>
<dbReference type="GO" id="GO:0005737">
    <property type="term" value="C:cytoplasm"/>
    <property type="evidence" value="ECO:0007669"/>
    <property type="project" value="UniProtKB-SubCell"/>
</dbReference>
<dbReference type="Gene3D" id="3.40.1280.10">
    <property type="match status" value="1"/>
</dbReference>
<evidence type="ECO:0000256" key="4">
    <source>
        <dbReference type="ARBA" id="ARBA00013673"/>
    </source>
</evidence>
<evidence type="ECO:0000256" key="10">
    <source>
        <dbReference type="ARBA" id="ARBA00025699"/>
    </source>
</evidence>
<dbReference type="Gene3D" id="2.40.240.20">
    <property type="entry name" value="Hypothetical PUA domain-like, domain 1"/>
    <property type="match status" value="1"/>
</dbReference>
<dbReference type="SUPFAM" id="SSF75217">
    <property type="entry name" value="alpha/beta knot"/>
    <property type="match status" value="1"/>
</dbReference>
<feature type="domain" description="Ribosomal RNA small subunit methyltransferase E PUA-like" evidence="14">
    <location>
        <begin position="21"/>
        <end position="62"/>
    </location>
</feature>
<dbReference type="RefSeq" id="WP_175102878.1">
    <property type="nucleotide sequence ID" value="NZ_CADIKM010000001.1"/>
</dbReference>
<dbReference type="CDD" id="cd18084">
    <property type="entry name" value="RsmE-like"/>
    <property type="match status" value="1"/>
</dbReference>
<keyword evidence="5 12" id="KW-0963">Cytoplasm</keyword>
<dbReference type="NCBIfam" id="NF008692">
    <property type="entry name" value="PRK11713.1-5"/>
    <property type="match status" value="1"/>
</dbReference>
<evidence type="ECO:0000259" key="14">
    <source>
        <dbReference type="Pfam" id="PF20260"/>
    </source>
</evidence>
<name>A0A6S7BZ41_9BURK</name>
<keyword evidence="16" id="KW-1185">Reference proteome</keyword>
<dbReference type="GO" id="GO:0070475">
    <property type="term" value="P:rRNA base methylation"/>
    <property type="evidence" value="ECO:0007669"/>
    <property type="project" value="TreeGrafter"/>
</dbReference>
<evidence type="ECO:0000256" key="3">
    <source>
        <dbReference type="ARBA" id="ARBA00012328"/>
    </source>
</evidence>
<evidence type="ECO:0000313" key="16">
    <source>
        <dbReference type="Proteomes" id="UP000494115"/>
    </source>
</evidence>
<evidence type="ECO:0000256" key="6">
    <source>
        <dbReference type="ARBA" id="ARBA00022552"/>
    </source>
</evidence>
<dbReference type="Proteomes" id="UP000494115">
    <property type="component" value="Unassembled WGS sequence"/>
</dbReference>
<feature type="domain" description="Ribosomal RNA small subunit methyltransferase E methyltransferase" evidence="13">
    <location>
        <begin position="75"/>
        <end position="240"/>
    </location>
</feature>
<dbReference type="EC" id="2.1.1.193" evidence="3 12"/>
<comment type="catalytic activity">
    <reaction evidence="11 12">
        <text>uridine(1498) in 16S rRNA + S-adenosyl-L-methionine = N(3)-methyluridine(1498) in 16S rRNA + S-adenosyl-L-homocysteine + H(+)</text>
        <dbReference type="Rhea" id="RHEA:42920"/>
        <dbReference type="Rhea" id="RHEA-COMP:10283"/>
        <dbReference type="Rhea" id="RHEA-COMP:10284"/>
        <dbReference type="ChEBI" id="CHEBI:15378"/>
        <dbReference type="ChEBI" id="CHEBI:57856"/>
        <dbReference type="ChEBI" id="CHEBI:59789"/>
        <dbReference type="ChEBI" id="CHEBI:65315"/>
        <dbReference type="ChEBI" id="CHEBI:74502"/>
        <dbReference type="EC" id="2.1.1.193"/>
    </reaction>
</comment>
<evidence type="ECO:0000256" key="8">
    <source>
        <dbReference type="ARBA" id="ARBA00022679"/>
    </source>
</evidence>
<comment type="similarity">
    <text evidence="2 12">Belongs to the RNA methyltransferase RsmE family.</text>
</comment>
<dbReference type="InterPro" id="IPR029026">
    <property type="entry name" value="tRNA_m1G_MTases_N"/>
</dbReference>
<evidence type="ECO:0000256" key="5">
    <source>
        <dbReference type="ARBA" id="ARBA00022490"/>
    </source>
</evidence>
<dbReference type="AlphaFoldDB" id="A0A6S7BZ41"/>
<organism evidence="15 16">
    <name type="scientific">Pararobbsia alpina</name>
    <dbReference type="NCBI Taxonomy" id="621374"/>
    <lineage>
        <taxon>Bacteria</taxon>
        <taxon>Pseudomonadati</taxon>
        <taxon>Pseudomonadota</taxon>
        <taxon>Betaproteobacteria</taxon>
        <taxon>Burkholderiales</taxon>
        <taxon>Burkholderiaceae</taxon>
        <taxon>Pararobbsia</taxon>
    </lineage>
</organism>
<dbReference type="EMBL" id="CADIKM010000001">
    <property type="protein sequence ID" value="CAB3777300.1"/>
    <property type="molecule type" value="Genomic_DNA"/>
</dbReference>
<dbReference type="Pfam" id="PF20260">
    <property type="entry name" value="PUA_4"/>
    <property type="match status" value="1"/>
</dbReference>
<dbReference type="InterPro" id="IPR046887">
    <property type="entry name" value="RsmE_PUA-like"/>
</dbReference>
<dbReference type="PANTHER" id="PTHR30027:SF3">
    <property type="entry name" value="16S RRNA (URACIL(1498)-N(3))-METHYLTRANSFERASE"/>
    <property type="match status" value="1"/>
</dbReference>
<gene>
    <name evidence="15" type="primary">rsmE</name>
    <name evidence="15" type="ORF">LMG28138_00344</name>
</gene>
<dbReference type="InterPro" id="IPR006700">
    <property type="entry name" value="RsmE"/>
</dbReference>
<protein>
    <recommendedName>
        <fullName evidence="4 12">Ribosomal RNA small subunit methyltransferase E</fullName>
        <ecNumber evidence="3 12">2.1.1.193</ecNumber>
    </recommendedName>
</protein>